<dbReference type="Pfam" id="PF20434">
    <property type="entry name" value="BD-FAE"/>
    <property type="match status" value="1"/>
</dbReference>
<dbReference type="AlphaFoldDB" id="A0A517Q180"/>
<dbReference type="InterPro" id="IPR029058">
    <property type="entry name" value="AB_hydrolase_fold"/>
</dbReference>
<protein>
    <submittedName>
        <fullName evidence="4">Carboxylesterase</fullName>
        <ecNumber evidence="4">3.1.1.1</ecNumber>
    </submittedName>
</protein>
<sequence precursor="true">MSHPAAWNISRVSLICVGLLTLFSTQTATADDKTEPQFKTFEHIPYDSSFRIGRHFKSLDIYAPLTGKQHPIVIWVHGGAWKIGDKRGVDQKPAAFTKAGYLLVSINYRLHPRADYDQQAQDVAQAIAWVHQHAKEYGGDPQRIFLMGHSAGAHLVALVSTNPRYLKQQSLSLKTIRGSILLDGAGYDIAERIRTANETGKKIYTSVFGSDEKTWQEASPLTWVKPQQSIPPFLILHVARRDDSRRQSQLLAEKLKASRVPVSVISAPGKTHMTINREIGEPDDLPTQKIFAFLKRLSQPERPSSKK</sequence>
<dbReference type="EC" id="3.1.1.1" evidence="4"/>
<dbReference type="EMBL" id="CP037421">
    <property type="protein sequence ID" value="QDT25381.1"/>
    <property type="molecule type" value="Genomic_DNA"/>
</dbReference>
<evidence type="ECO:0000313" key="4">
    <source>
        <dbReference type="EMBL" id="QDT25381.1"/>
    </source>
</evidence>
<feature type="domain" description="BD-FAE-like" evidence="3">
    <location>
        <begin position="59"/>
        <end position="255"/>
    </location>
</feature>
<evidence type="ECO:0000256" key="2">
    <source>
        <dbReference type="SAM" id="SignalP"/>
    </source>
</evidence>
<feature type="signal peptide" evidence="2">
    <location>
        <begin position="1"/>
        <end position="30"/>
    </location>
</feature>
<dbReference type="RefSeq" id="WP_197997465.1">
    <property type="nucleotide sequence ID" value="NZ_CP037421.1"/>
</dbReference>
<name>A0A517Q180_9PLAN</name>
<keyword evidence="5" id="KW-1185">Reference proteome</keyword>
<dbReference type="PANTHER" id="PTHR48081:SF33">
    <property type="entry name" value="KYNURENINE FORMAMIDASE"/>
    <property type="match status" value="1"/>
</dbReference>
<evidence type="ECO:0000259" key="3">
    <source>
        <dbReference type="Pfam" id="PF20434"/>
    </source>
</evidence>
<dbReference type="Proteomes" id="UP000315647">
    <property type="component" value="Chromosome"/>
</dbReference>
<reference evidence="4 5" key="1">
    <citation type="submission" date="2019-03" db="EMBL/GenBank/DDBJ databases">
        <title>Deep-cultivation of Planctomycetes and their phenomic and genomic characterization uncovers novel biology.</title>
        <authorList>
            <person name="Wiegand S."/>
            <person name="Jogler M."/>
            <person name="Boedeker C."/>
            <person name="Pinto D."/>
            <person name="Vollmers J."/>
            <person name="Rivas-Marin E."/>
            <person name="Kohn T."/>
            <person name="Peeters S.H."/>
            <person name="Heuer A."/>
            <person name="Rast P."/>
            <person name="Oberbeckmann S."/>
            <person name="Bunk B."/>
            <person name="Jeske O."/>
            <person name="Meyerdierks A."/>
            <person name="Storesund J.E."/>
            <person name="Kallscheuer N."/>
            <person name="Luecker S."/>
            <person name="Lage O.M."/>
            <person name="Pohl T."/>
            <person name="Merkel B.J."/>
            <person name="Hornburger P."/>
            <person name="Mueller R.-W."/>
            <person name="Bruemmer F."/>
            <person name="Labrenz M."/>
            <person name="Spormann A.M."/>
            <person name="Op den Camp H."/>
            <person name="Overmann J."/>
            <person name="Amann R."/>
            <person name="Jetten M.S.M."/>
            <person name="Mascher T."/>
            <person name="Medema M.H."/>
            <person name="Devos D.P."/>
            <person name="Kaster A.-K."/>
            <person name="Ovreas L."/>
            <person name="Rohde M."/>
            <person name="Galperin M.Y."/>
            <person name="Jogler C."/>
        </authorList>
    </citation>
    <scope>NUCLEOTIDE SEQUENCE [LARGE SCALE GENOMIC DNA]</scope>
    <source>
        <strain evidence="4 5">Enr10</strain>
    </source>
</reference>
<feature type="chain" id="PRO_5022187247" evidence="2">
    <location>
        <begin position="31"/>
        <end position="307"/>
    </location>
</feature>
<accession>A0A517Q180</accession>
<dbReference type="GO" id="GO:0106435">
    <property type="term" value="F:carboxylesterase activity"/>
    <property type="evidence" value="ECO:0007669"/>
    <property type="project" value="UniProtKB-EC"/>
</dbReference>
<keyword evidence="1 4" id="KW-0378">Hydrolase</keyword>
<organism evidence="4 5">
    <name type="scientific">Gimesia panareensis</name>
    <dbReference type="NCBI Taxonomy" id="2527978"/>
    <lineage>
        <taxon>Bacteria</taxon>
        <taxon>Pseudomonadati</taxon>
        <taxon>Planctomycetota</taxon>
        <taxon>Planctomycetia</taxon>
        <taxon>Planctomycetales</taxon>
        <taxon>Planctomycetaceae</taxon>
        <taxon>Gimesia</taxon>
    </lineage>
</organism>
<gene>
    <name evidence="4" type="ORF">Enr10x_06760</name>
</gene>
<evidence type="ECO:0000256" key="1">
    <source>
        <dbReference type="ARBA" id="ARBA00022801"/>
    </source>
</evidence>
<dbReference type="SUPFAM" id="SSF53474">
    <property type="entry name" value="alpha/beta-Hydrolases"/>
    <property type="match status" value="1"/>
</dbReference>
<dbReference type="InterPro" id="IPR050300">
    <property type="entry name" value="GDXG_lipolytic_enzyme"/>
</dbReference>
<dbReference type="InterPro" id="IPR049492">
    <property type="entry name" value="BD-FAE-like_dom"/>
</dbReference>
<proteinExistence type="predicted"/>
<keyword evidence="2" id="KW-0732">Signal</keyword>
<dbReference type="PANTHER" id="PTHR48081">
    <property type="entry name" value="AB HYDROLASE SUPERFAMILY PROTEIN C4A8.06C"/>
    <property type="match status" value="1"/>
</dbReference>
<dbReference type="Gene3D" id="3.40.50.1820">
    <property type="entry name" value="alpha/beta hydrolase"/>
    <property type="match status" value="1"/>
</dbReference>
<evidence type="ECO:0000313" key="5">
    <source>
        <dbReference type="Proteomes" id="UP000315647"/>
    </source>
</evidence>